<proteinExistence type="predicted"/>
<sequence length="76" mass="8926">MFVSIKEAADYLEISETDLRKLIFEKKIKAFHDGEQYLVNTAQFDTHLKEMERIRAEIQAYLAEPVPESSYVKDED</sequence>
<name>A0A1I5MCV1_9BACI</name>
<reference evidence="2 5" key="2">
    <citation type="submission" date="2019-07" db="EMBL/GenBank/DDBJ databases">
        <title>Whole genome shotgun sequence of Halolactibacillus halophilus NBRC 100868.</title>
        <authorList>
            <person name="Hosoyama A."/>
            <person name="Uohara A."/>
            <person name="Ohji S."/>
            <person name="Ichikawa N."/>
        </authorList>
    </citation>
    <scope>NUCLEOTIDE SEQUENCE [LARGE SCALE GENOMIC DNA]</scope>
    <source>
        <strain evidence="2 5">NBRC 100868</strain>
    </source>
</reference>
<dbReference type="Proteomes" id="UP000242243">
    <property type="component" value="Unassembled WGS sequence"/>
</dbReference>
<dbReference type="InterPro" id="IPR038148">
    <property type="entry name" value="Tn1545/Tn916_Xis"/>
</dbReference>
<feature type="domain" description="Helix-turn-helix" evidence="1">
    <location>
        <begin position="3"/>
        <end position="50"/>
    </location>
</feature>
<dbReference type="Gene3D" id="3.90.105.50">
    <property type="match status" value="1"/>
</dbReference>
<evidence type="ECO:0000313" key="5">
    <source>
        <dbReference type="Proteomes" id="UP000321547"/>
    </source>
</evidence>
<dbReference type="EMBL" id="FOXC01000005">
    <property type="protein sequence ID" value="SFP07157.1"/>
    <property type="molecule type" value="Genomic_DNA"/>
</dbReference>
<dbReference type="Proteomes" id="UP000321547">
    <property type="component" value="Unassembled WGS sequence"/>
</dbReference>
<gene>
    <name evidence="2" type="ORF">HHA03_16060</name>
    <name evidence="3" type="ORF">SAMN05421839_10521</name>
</gene>
<dbReference type="Pfam" id="PF12728">
    <property type="entry name" value="HTH_17"/>
    <property type="match status" value="1"/>
</dbReference>
<dbReference type="InterPro" id="IPR010093">
    <property type="entry name" value="SinI_DNA-bd"/>
</dbReference>
<dbReference type="InterPro" id="IPR041657">
    <property type="entry name" value="HTH_17"/>
</dbReference>
<evidence type="ECO:0000313" key="4">
    <source>
        <dbReference type="Proteomes" id="UP000242243"/>
    </source>
</evidence>
<dbReference type="AlphaFoldDB" id="A0A1I5MCV1"/>
<protein>
    <submittedName>
        <fullName evidence="3">DNA binding domain-containing protein, excisionase family</fullName>
    </submittedName>
</protein>
<accession>A0A1I5MCV1</accession>
<dbReference type="EMBL" id="BJWI01000023">
    <property type="protein sequence ID" value="GEM02074.1"/>
    <property type="molecule type" value="Genomic_DNA"/>
</dbReference>
<dbReference type="STRING" id="306540.SAMN05421839_10521"/>
<organism evidence="3 4">
    <name type="scientific">Halolactibacillus halophilus</name>
    <dbReference type="NCBI Taxonomy" id="306540"/>
    <lineage>
        <taxon>Bacteria</taxon>
        <taxon>Bacillati</taxon>
        <taxon>Bacillota</taxon>
        <taxon>Bacilli</taxon>
        <taxon>Bacillales</taxon>
        <taxon>Bacillaceae</taxon>
        <taxon>Halolactibacillus</taxon>
    </lineage>
</organism>
<dbReference type="RefSeq" id="WP_089830284.1">
    <property type="nucleotide sequence ID" value="NZ_BJWI01000023.1"/>
</dbReference>
<evidence type="ECO:0000259" key="1">
    <source>
        <dbReference type="Pfam" id="PF12728"/>
    </source>
</evidence>
<evidence type="ECO:0000313" key="3">
    <source>
        <dbReference type="EMBL" id="SFP07157.1"/>
    </source>
</evidence>
<dbReference type="NCBIfam" id="TIGR01764">
    <property type="entry name" value="excise"/>
    <property type="match status" value="1"/>
</dbReference>
<dbReference type="OrthoDB" id="2166477at2"/>
<evidence type="ECO:0000313" key="2">
    <source>
        <dbReference type="EMBL" id="GEM02074.1"/>
    </source>
</evidence>
<reference evidence="3 4" key="1">
    <citation type="submission" date="2016-10" db="EMBL/GenBank/DDBJ databases">
        <authorList>
            <person name="de Groot N.N."/>
        </authorList>
    </citation>
    <scope>NUCLEOTIDE SEQUENCE [LARGE SCALE GENOMIC DNA]</scope>
    <source>
        <strain evidence="3 4">DSM 17073</strain>
    </source>
</reference>
<dbReference type="GO" id="GO:0003677">
    <property type="term" value="F:DNA binding"/>
    <property type="evidence" value="ECO:0007669"/>
    <property type="project" value="InterPro"/>
</dbReference>
<keyword evidence="5" id="KW-1185">Reference proteome</keyword>